<dbReference type="InterPro" id="IPR025961">
    <property type="entry name" value="Metal_resist"/>
</dbReference>
<evidence type="ECO:0000313" key="4">
    <source>
        <dbReference type="EMBL" id="GLI57301.1"/>
    </source>
</evidence>
<dbReference type="Gene3D" id="1.20.120.1490">
    <property type="match status" value="1"/>
</dbReference>
<gene>
    <name evidence="4" type="ORF">PM10SUCC1_28150</name>
</gene>
<name>A0A9W6LNF8_9FUSO</name>
<evidence type="ECO:0000256" key="2">
    <source>
        <dbReference type="SAM" id="MobiDB-lite"/>
    </source>
</evidence>
<dbReference type="Pfam" id="PF13801">
    <property type="entry name" value="Metal_resist"/>
    <property type="match status" value="1"/>
</dbReference>
<comment type="caution">
    <text evidence="4">The sequence shown here is derived from an EMBL/GenBank/DDBJ whole genome shotgun (WGS) entry which is preliminary data.</text>
</comment>
<accession>A0A9W6LNF8</accession>
<keyword evidence="5" id="KW-1185">Reference proteome</keyword>
<dbReference type="Proteomes" id="UP001144471">
    <property type="component" value="Unassembled WGS sequence"/>
</dbReference>
<evidence type="ECO:0008006" key="6">
    <source>
        <dbReference type="Google" id="ProtNLM"/>
    </source>
</evidence>
<reference evidence="4" key="1">
    <citation type="submission" date="2022-12" db="EMBL/GenBank/DDBJ databases">
        <title>Reference genome sequencing for broad-spectrum identification of bacterial and archaeal isolates by mass spectrometry.</title>
        <authorList>
            <person name="Sekiguchi Y."/>
            <person name="Tourlousse D.M."/>
        </authorList>
    </citation>
    <scope>NUCLEOTIDE SEQUENCE</scope>
    <source>
        <strain evidence="4">10succ1</strain>
    </source>
</reference>
<dbReference type="RefSeq" id="WP_281836858.1">
    <property type="nucleotide sequence ID" value="NZ_BSDY01000016.1"/>
</dbReference>
<feature type="signal peptide" evidence="3">
    <location>
        <begin position="1"/>
        <end position="18"/>
    </location>
</feature>
<evidence type="ECO:0000256" key="1">
    <source>
        <dbReference type="SAM" id="Coils"/>
    </source>
</evidence>
<dbReference type="AlphaFoldDB" id="A0A9W6LNF8"/>
<proteinExistence type="predicted"/>
<evidence type="ECO:0000256" key="3">
    <source>
        <dbReference type="SAM" id="SignalP"/>
    </source>
</evidence>
<evidence type="ECO:0000313" key="5">
    <source>
        <dbReference type="Proteomes" id="UP001144471"/>
    </source>
</evidence>
<keyword evidence="1" id="KW-0175">Coiled coil</keyword>
<feature type="chain" id="PRO_5040731888" description="Heavy-metal resistance" evidence="3">
    <location>
        <begin position="19"/>
        <end position="141"/>
    </location>
</feature>
<keyword evidence="3" id="KW-0732">Signal</keyword>
<feature type="compositionally biased region" description="Basic residues" evidence="2">
    <location>
        <begin position="124"/>
        <end position="141"/>
    </location>
</feature>
<dbReference type="EMBL" id="BSDY01000016">
    <property type="protein sequence ID" value="GLI57301.1"/>
    <property type="molecule type" value="Genomic_DNA"/>
</dbReference>
<organism evidence="4 5">
    <name type="scientific">Propionigenium maris DSM 9537</name>
    <dbReference type="NCBI Taxonomy" id="1123000"/>
    <lineage>
        <taxon>Bacteria</taxon>
        <taxon>Fusobacteriati</taxon>
        <taxon>Fusobacteriota</taxon>
        <taxon>Fusobacteriia</taxon>
        <taxon>Fusobacteriales</taxon>
        <taxon>Fusobacteriaceae</taxon>
        <taxon>Propionigenium</taxon>
    </lineage>
</organism>
<feature type="coiled-coil region" evidence="1">
    <location>
        <begin position="46"/>
        <end position="80"/>
    </location>
</feature>
<feature type="region of interest" description="Disordered" evidence="2">
    <location>
        <begin position="120"/>
        <end position="141"/>
    </location>
</feature>
<sequence length="141" mass="16151">MKKAVVAGMLVVSALTFATNGSSRPMDGQRRGGIETQLAGLTDAQKEELTTMREVHRRENQELRLNMREADLKMERELLRDKPNRLAINKLIDEKAKYRVAMEKNSMDYKLDAREKFGIDVGRHHNKNKGHTGSKGKHRHN</sequence>
<protein>
    <recommendedName>
        <fullName evidence="6">Heavy-metal resistance</fullName>
    </recommendedName>
</protein>